<accession>A0A5N0UZP1</accession>
<comment type="caution">
    <text evidence="5">The sequence shown here is derived from an EMBL/GenBank/DDBJ whole genome shotgun (WGS) entry which is preliminary data.</text>
</comment>
<evidence type="ECO:0000256" key="2">
    <source>
        <dbReference type="SAM" id="Phobius"/>
    </source>
</evidence>
<protein>
    <submittedName>
        <fullName evidence="5">Type IV secretory system conjugative DNA transfer family protein</fullName>
    </submittedName>
</protein>
<organism evidence="5 6">
    <name type="scientific">Amycolatopsis acidicola</name>
    <dbReference type="NCBI Taxonomy" id="2596893"/>
    <lineage>
        <taxon>Bacteria</taxon>
        <taxon>Bacillati</taxon>
        <taxon>Actinomycetota</taxon>
        <taxon>Actinomycetes</taxon>
        <taxon>Pseudonocardiales</taxon>
        <taxon>Pseudonocardiaceae</taxon>
        <taxon>Amycolatopsis</taxon>
    </lineage>
</organism>
<dbReference type="InterPro" id="IPR058441">
    <property type="entry name" value="DUF8128"/>
</dbReference>
<dbReference type="OrthoDB" id="3258326at2"/>
<dbReference type="SUPFAM" id="SSF52540">
    <property type="entry name" value="P-loop containing nucleoside triphosphate hydrolases"/>
    <property type="match status" value="1"/>
</dbReference>
<dbReference type="InterPro" id="IPR027417">
    <property type="entry name" value="P-loop_NTPase"/>
</dbReference>
<gene>
    <name evidence="5" type="ORF">FPZ12_020325</name>
</gene>
<feature type="compositionally biased region" description="Basic and acidic residues" evidence="1">
    <location>
        <begin position="850"/>
        <end position="864"/>
    </location>
</feature>
<dbReference type="EMBL" id="VMNW02000029">
    <property type="protein sequence ID" value="KAA9159450.1"/>
    <property type="molecule type" value="Genomic_DNA"/>
</dbReference>
<evidence type="ECO:0000256" key="1">
    <source>
        <dbReference type="SAM" id="MobiDB-lite"/>
    </source>
</evidence>
<dbReference type="Pfam" id="PF26449">
    <property type="entry name" value="DUF8128"/>
    <property type="match status" value="1"/>
</dbReference>
<evidence type="ECO:0000259" key="3">
    <source>
        <dbReference type="Pfam" id="PF01935"/>
    </source>
</evidence>
<evidence type="ECO:0000259" key="4">
    <source>
        <dbReference type="Pfam" id="PF26449"/>
    </source>
</evidence>
<evidence type="ECO:0000313" key="5">
    <source>
        <dbReference type="EMBL" id="KAA9159450.1"/>
    </source>
</evidence>
<dbReference type="Gene3D" id="3.40.50.300">
    <property type="entry name" value="P-loop containing nucleotide triphosphate hydrolases"/>
    <property type="match status" value="2"/>
</dbReference>
<dbReference type="AlphaFoldDB" id="A0A5N0UZP1"/>
<dbReference type="CDD" id="cd01127">
    <property type="entry name" value="TrwB_TraG_TraD_VirD4"/>
    <property type="match status" value="1"/>
</dbReference>
<feature type="region of interest" description="Disordered" evidence="1">
    <location>
        <begin position="843"/>
        <end position="864"/>
    </location>
</feature>
<feature type="region of interest" description="Disordered" evidence="1">
    <location>
        <begin position="1"/>
        <end position="28"/>
    </location>
</feature>
<feature type="transmembrane region" description="Helical" evidence="2">
    <location>
        <begin position="74"/>
        <end position="96"/>
    </location>
</feature>
<feature type="compositionally biased region" description="Basic and acidic residues" evidence="1">
    <location>
        <begin position="1"/>
        <end position="10"/>
    </location>
</feature>
<dbReference type="PANTHER" id="PTHR30121:SF11">
    <property type="entry name" value="AAA+ ATPASE DOMAIN-CONTAINING PROTEIN"/>
    <property type="match status" value="1"/>
</dbReference>
<dbReference type="Proteomes" id="UP000319769">
    <property type="component" value="Unassembled WGS sequence"/>
</dbReference>
<proteinExistence type="predicted"/>
<sequence>MAGGDRRRTAPEAAPAARSQRSKGFRAAGSLTRGAPVLSDRSHAHASPLQDYLRDPDAALRVVLHVLKTLAVSWGPVIGLALPFAVIGAVVARRWWVRRCHDRMATDARVITVLAPPEVDPDGAAAFYSNLVGLLRPGWKRRVRGQPHIVWEYVFSQAGVALRVWLPGVVPPGMAERAIEAAWPGAHTQTKPAKPPIPLSPPVDKTIVAVGGELRLARSEALPIRSDFPVDPVRALLGAPAGLAAHERAVVQILARPVTGPRVRRARRAARRVRAGSSTKLAGRLLDLITPNTGARKRSAAAKKPVVDHQTSLEISAQDRVIVAKQRGTQYETRVRYAVATLVDHHTTGVERAPVREHLRGRGHAIASAFAAYSEHNYYRRVRLAKPVQAVAERRLASGDLLSIAELAALAHVPTDDGVPGLQRAGAKAVPPPPGIPSEGVGVKPIGITDSGHPRPVGLRVADARHHVHILGATGSGKSELMARMILDDAEAGRGLVVIDPKGDLVADVLMRLPSRLGEKVVLFDADSRTRPPVLNPLEGPDTARTVDNLVSIFSHVYASSWGPRTEDILRSGLLTLRELPGTPTLTDLPKLLSVPAFRHRALEQISDDVLAGFWRWYDELSDASRAQVVAPLMNKLRGLLLRPFVRASLAGGGSTVDVDAVLDGGICLVRLGKDALGIDTARLMGSIVVARTWQAATRRARIPQRQRKDCSLYIDECHNFLSLAYPLEDMLAESRGYRMAMILAHQYLRQLPRELEEGISTNARSKIIFSASPEDARDLARHTAPRISEHDLANLGRFHIAARLVLDSEETSPFTAVTEKLVPAIPGRAKQIRRFARVNSACPATPESAGRDRRTVIDPRRAA</sequence>
<feature type="domain" description="Helicase HerA central" evidence="3">
    <location>
        <begin position="456"/>
        <end position="528"/>
    </location>
</feature>
<name>A0A5N0UZP1_9PSEU</name>
<keyword evidence="2" id="KW-1133">Transmembrane helix</keyword>
<feature type="domain" description="DUF8128" evidence="4">
    <location>
        <begin position="206"/>
        <end position="417"/>
    </location>
</feature>
<reference evidence="5" key="1">
    <citation type="submission" date="2019-09" db="EMBL/GenBank/DDBJ databases">
        <authorList>
            <person name="Teo W.F.A."/>
            <person name="Duangmal K."/>
        </authorList>
    </citation>
    <scope>NUCLEOTIDE SEQUENCE [LARGE SCALE GENOMIC DNA]</scope>
    <source>
        <strain evidence="5">K81G1</strain>
    </source>
</reference>
<dbReference type="Pfam" id="PF01935">
    <property type="entry name" value="DUF87"/>
    <property type="match status" value="1"/>
</dbReference>
<keyword evidence="6" id="KW-1185">Reference proteome</keyword>
<dbReference type="PANTHER" id="PTHR30121">
    <property type="entry name" value="UNCHARACTERIZED PROTEIN YJGR-RELATED"/>
    <property type="match status" value="1"/>
</dbReference>
<keyword evidence="2" id="KW-0812">Transmembrane</keyword>
<dbReference type="InterPro" id="IPR051162">
    <property type="entry name" value="T4SS_component"/>
</dbReference>
<keyword evidence="2" id="KW-0472">Membrane</keyword>
<dbReference type="InterPro" id="IPR002789">
    <property type="entry name" value="HerA_central"/>
</dbReference>
<evidence type="ECO:0000313" key="6">
    <source>
        <dbReference type="Proteomes" id="UP000319769"/>
    </source>
</evidence>